<evidence type="ECO:0000313" key="1">
    <source>
        <dbReference type="EMBL" id="CDW24368.1"/>
    </source>
</evidence>
<proteinExistence type="predicted"/>
<dbReference type="AlphaFoldDB" id="A0A0K2TED4"/>
<dbReference type="EMBL" id="HACA01007007">
    <property type="protein sequence ID" value="CDW24368.1"/>
    <property type="molecule type" value="Transcribed_RNA"/>
</dbReference>
<name>A0A0K2TED4_LEPSM</name>
<reference evidence="1" key="1">
    <citation type="submission" date="2014-05" db="EMBL/GenBank/DDBJ databases">
        <authorList>
            <person name="Chronopoulou M."/>
        </authorList>
    </citation>
    <scope>NUCLEOTIDE SEQUENCE</scope>
    <source>
        <tissue evidence="1">Whole organism</tissue>
    </source>
</reference>
<accession>A0A0K2TED4</accession>
<organism evidence="1">
    <name type="scientific">Lepeophtheirus salmonis</name>
    <name type="common">Salmon louse</name>
    <name type="synonym">Caligus salmonis</name>
    <dbReference type="NCBI Taxonomy" id="72036"/>
    <lineage>
        <taxon>Eukaryota</taxon>
        <taxon>Metazoa</taxon>
        <taxon>Ecdysozoa</taxon>
        <taxon>Arthropoda</taxon>
        <taxon>Crustacea</taxon>
        <taxon>Multicrustacea</taxon>
        <taxon>Hexanauplia</taxon>
        <taxon>Copepoda</taxon>
        <taxon>Siphonostomatoida</taxon>
        <taxon>Caligidae</taxon>
        <taxon>Lepeophtheirus</taxon>
    </lineage>
</organism>
<sequence length="66" mass="7636">MWVMETYFSQVCKSNVHSVSRCLSHWTIGFIFSVFDSFRSFCQYFGHILCGGMFRPLTLNRSGIAT</sequence>
<protein>
    <submittedName>
        <fullName evidence="1">Uncharacterized protein</fullName>
    </submittedName>
</protein>